<reference evidence="1 2" key="1">
    <citation type="submission" date="2021-08" db="EMBL/GenBank/DDBJ databases">
        <title>Draft Genome Sequence of Phanerochaete sordida strain YK-624.</title>
        <authorList>
            <person name="Mori T."/>
            <person name="Dohra H."/>
            <person name="Suzuki T."/>
            <person name="Kawagishi H."/>
            <person name="Hirai H."/>
        </authorList>
    </citation>
    <scope>NUCLEOTIDE SEQUENCE [LARGE SCALE GENOMIC DNA]</scope>
    <source>
        <strain evidence="1 2">YK-624</strain>
    </source>
</reference>
<keyword evidence="2" id="KW-1185">Reference proteome</keyword>
<sequence length="153" mass="17363">MRGMLTGCDLAVPAGAPLSREGEKKRAEDIADWPFRIPREIMGTILASPDLGVREHLALAATCCALRRMYHSNEVWAEIRRHRTVPVNGRYRRLSFTGGIYKDDRMLQHLATRPQKKKANGPFMKRLAEPYGGHYEAVKGVRHYVRIPPAVFP</sequence>
<protein>
    <recommendedName>
        <fullName evidence="3">F-box domain-containing protein</fullName>
    </recommendedName>
</protein>
<comment type="caution">
    <text evidence="1">The sequence shown here is derived from an EMBL/GenBank/DDBJ whole genome shotgun (WGS) entry which is preliminary data.</text>
</comment>
<evidence type="ECO:0000313" key="1">
    <source>
        <dbReference type="EMBL" id="GJE89768.1"/>
    </source>
</evidence>
<dbReference type="OrthoDB" id="2996811at2759"/>
<dbReference type="AlphaFoldDB" id="A0A9P3G7K4"/>
<name>A0A9P3G7K4_9APHY</name>
<evidence type="ECO:0000313" key="2">
    <source>
        <dbReference type="Proteomes" id="UP000703269"/>
    </source>
</evidence>
<evidence type="ECO:0008006" key="3">
    <source>
        <dbReference type="Google" id="ProtNLM"/>
    </source>
</evidence>
<organism evidence="1 2">
    <name type="scientific">Phanerochaete sordida</name>
    <dbReference type="NCBI Taxonomy" id="48140"/>
    <lineage>
        <taxon>Eukaryota</taxon>
        <taxon>Fungi</taxon>
        <taxon>Dikarya</taxon>
        <taxon>Basidiomycota</taxon>
        <taxon>Agaricomycotina</taxon>
        <taxon>Agaricomycetes</taxon>
        <taxon>Polyporales</taxon>
        <taxon>Phanerochaetaceae</taxon>
        <taxon>Phanerochaete</taxon>
    </lineage>
</organism>
<gene>
    <name evidence="1" type="ORF">PsYK624_058750</name>
</gene>
<dbReference type="Proteomes" id="UP000703269">
    <property type="component" value="Unassembled WGS sequence"/>
</dbReference>
<dbReference type="EMBL" id="BPQB01000014">
    <property type="protein sequence ID" value="GJE89768.1"/>
    <property type="molecule type" value="Genomic_DNA"/>
</dbReference>
<accession>A0A9P3G7K4</accession>
<proteinExistence type="predicted"/>